<proteinExistence type="predicted"/>
<feature type="transmembrane region" description="Helical" evidence="2">
    <location>
        <begin position="124"/>
        <end position="141"/>
    </location>
</feature>
<evidence type="ECO:0008006" key="4">
    <source>
        <dbReference type="Google" id="ProtNLM"/>
    </source>
</evidence>
<keyword evidence="2" id="KW-1133">Transmembrane helix</keyword>
<keyword evidence="2" id="KW-0812">Transmembrane</keyword>
<feature type="region of interest" description="Disordered" evidence="1">
    <location>
        <begin position="162"/>
        <end position="227"/>
    </location>
</feature>
<accession>A0A7S1K5I5</accession>
<protein>
    <recommendedName>
        <fullName evidence="4">Transmembrane protein</fullName>
    </recommendedName>
</protein>
<organism evidence="3">
    <name type="scientific">Vitrella brassicaformis</name>
    <dbReference type="NCBI Taxonomy" id="1169539"/>
    <lineage>
        <taxon>Eukaryota</taxon>
        <taxon>Sar</taxon>
        <taxon>Alveolata</taxon>
        <taxon>Colpodellida</taxon>
        <taxon>Vitrellaceae</taxon>
        <taxon>Vitrella</taxon>
    </lineage>
</organism>
<gene>
    <name evidence="3" type="ORF">VBRA1451_LOCUS18892</name>
</gene>
<feature type="compositionally biased region" description="Basic and acidic residues" evidence="1">
    <location>
        <begin position="206"/>
        <end position="217"/>
    </location>
</feature>
<evidence type="ECO:0000256" key="1">
    <source>
        <dbReference type="SAM" id="MobiDB-lite"/>
    </source>
</evidence>
<evidence type="ECO:0000256" key="2">
    <source>
        <dbReference type="SAM" id="Phobius"/>
    </source>
</evidence>
<dbReference type="EMBL" id="HBGB01032170">
    <property type="protein sequence ID" value="CAD9063822.1"/>
    <property type="molecule type" value="Transcribed_RNA"/>
</dbReference>
<dbReference type="AlphaFoldDB" id="A0A7S1K5I5"/>
<sequence>MVQPMGVSAGGDISTWKYVARYVVGICIVVAGLAALIGGGWYLRVHSVRGTPDTDDALPHVCPLQPSGGDDNPPAASSVHSAASHPHLRRSLSAGGKMFNQIPPVDSNLGAGHELGKKASSHNIIIMSSVGVLLFIIGIWVCIATRKCKSVGAPRRELLVARARPSAPPHPRRPPNEPEEEPPLVTVGSPDTSPPPARQSSLSFGREPECEPSREAVDLAGQASALA</sequence>
<feature type="region of interest" description="Disordered" evidence="1">
    <location>
        <begin position="56"/>
        <end position="87"/>
    </location>
</feature>
<name>A0A7S1K5I5_9ALVE</name>
<keyword evidence="2" id="KW-0472">Membrane</keyword>
<evidence type="ECO:0000313" key="3">
    <source>
        <dbReference type="EMBL" id="CAD9063822.1"/>
    </source>
</evidence>
<feature type="transmembrane region" description="Helical" evidence="2">
    <location>
        <begin position="20"/>
        <end position="43"/>
    </location>
</feature>
<feature type="compositionally biased region" description="Low complexity" evidence="1">
    <location>
        <begin position="73"/>
        <end position="85"/>
    </location>
</feature>
<reference evidence="3" key="1">
    <citation type="submission" date="2021-01" db="EMBL/GenBank/DDBJ databases">
        <authorList>
            <person name="Corre E."/>
            <person name="Pelletier E."/>
            <person name="Niang G."/>
            <person name="Scheremetjew M."/>
            <person name="Finn R."/>
            <person name="Kale V."/>
            <person name="Holt S."/>
            <person name="Cochrane G."/>
            <person name="Meng A."/>
            <person name="Brown T."/>
            <person name="Cohen L."/>
        </authorList>
    </citation>
    <scope>NUCLEOTIDE SEQUENCE</scope>
    <source>
        <strain evidence="3">CCMP3346</strain>
    </source>
</reference>